<dbReference type="Proteomes" id="UP000252586">
    <property type="component" value="Unassembled WGS sequence"/>
</dbReference>
<keyword evidence="2" id="KW-1185">Reference proteome</keyword>
<protein>
    <submittedName>
        <fullName evidence="1">Uncharacterized protein</fullName>
    </submittedName>
</protein>
<evidence type="ECO:0000313" key="2">
    <source>
        <dbReference type="Proteomes" id="UP000252586"/>
    </source>
</evidence>
<accession>A0A366CXM2</accession>
<dbReference type="AlphaFoldDB" id="A0A366CXM2"/>
<reference evidence="1 2" key="1">
    <citation type="submission" date="2018-06" db="EMBL/GenBank/DDBJ databases">
        <title>Genomic Encyclopedia of Type Strains, Phase IV (KMG-IV): sequencing the most valuable type-strain genomes for metagenomic binning, comparative biology and taxonomic classification.</title>
        <authorList>
            <person name="Goeker M."/>
        </authorList>
    </citation>
    <scope>NUCLEOTIDE SEQUENCE [LARGE SCALE GENOMIC DNA]</scope>
    <source>
        <strain evidence="1 2">DSM 44599</strain>
    </source>
</reference>
<proteinExistence type="predicted"/>
<sequence length="53" mass="5558">MNATRYATATAAFSHTTSIDPDAEAKRARFLAGLDADWIATGARMVLATSIAS</sequence>
<dbReference type="STRING" id="1210090.GCA_001613185_05401"/>
<comment type="caution">
    <text evidence="1">The sequence shown here is derived from an EMBL/GenBank/DDBJ whole genome shotgun (WGS) entry which is preliminary data.</text>
</comment>
<name>A0A366CXM2_9NOCA</name>
<dbReference type="EMBL" id="QNRE01000023">
    <property type="protein sequence ID" value="RBO82396.1"/>
    <property type="molecule type" value="Genomic_DNA"/>
</dbReference>
<gene>
    <name evidence="1" type="ORF">DFR74_12313</name>
</gene>
<dbReference type="RefSeq" id="WP_157115864.1">
    <property type="nucleotide sequence ID" value="NZ_QNRE01000023.1"/>
</dbReference>
<evidence type="ECO:0000313" key="1">
    <source>
        <dbReference type="EMBL" id="RBO82396.1"/>
    </source>
</evidence>
<organism evidence="1 2">
    <name type="scientific">Nocardia puris</name>
    <dbReference type="NCBI Taxonomy" id="208602"/>
    <lineage>
        <taxon>Bacteria</taxon>
        <taxon>Bacillati</taxon>
        <taxon>Actinomycetota</taxon>
        <taxon>Actinomycetes</taxon>
        <taxon>Mycobacteriales</taxon>
        <taxon>Nocardiaceae</taxon>
        <taxon>Nocardia</taxon>
    </lineage>
</organism>